<accession>A0A8J4EZD5</accession>
<gene>
    <name evidence="1" type="ORF">Vafri_6383</name>
</gene>
<evidence type="ECO:0000313" key="1">
    <source>
        <dbReference type="EMBL" id="GIL50064.1"/>
    </source>
</evidence>
<dbReference type="AlphaFoldDB" id="A0A8J4EZD5"/>
<protein>
    <submittedName>
        <fullName evidence="1">Uncharacterized protein</fullName>
    </submittedName>
</protein>
<feature type="non-terminal residue" evidence="1">
    <location>
        <position position="1"/>
    </location>
</feature>
<keyword evidence="2" id="KW-1185">Reference proteome</keyword>
<proteinExistence type="predicted"/>
<dbReference type="EMBL" id="BNCO01000008">
    <property type="protein sequence ID" value="GIL50064.1"/>
    <property type="molecule type" value="Genomic_DNA"/>
</dbReference>
<evidence type="ECO:0000313" key="2">
    <source>
        <dbReference type="Proteomes" id="UP000747399"/>
    </source>
</evidence>
<dbReference type="Proteomes" id="UP000747399">
    <property type="component" value="Unassembled WGS sequence"/>
</dbReference>
<sequence>MKNVGPWHGRGPTRKVSEGVRIDELRFNDEGQVVEAWCNRQLFEEERELLLRDPDRHHPAVFDPALLVPVPLPAEGESGVLVPEQMLRVAQQWAEMWNMAAAAGPPDPDWLEPLLEPDFRMMDALGFTG</sequence>
<name>A0A8J4EZD5_9CHLO</name>
<reference evidence="1" key="1">
    <citation type="journal article" date="2021" name="Proc. Natl. Acad. Sci. U.S.A.">
        <title>Three genomes in the algal genus Volvox reveal the fate of a haploid sex-determining region after a transition to homothallism.</title>
        <authorList>
            <person name="Yamamoto K."/>
            <person name="Hamaji T."/>
            <person name="Kawai-Toyooka H."/>
            <person name="Matsuzaki R."/>
            <person name="Takahashi F."/>
            <person name="Nishimura Y."/>
            <person name="Kawachi M."/>
            <person name="Noguchi H."/>
            <person name="Minakuchi Y."/>
            <person name="Umen J.G."/>
            <person name="Toyoda A."/>
            <person name="Nozaki H."/>
        </authorList>
    </citation>
    <scope>NUCLEOTIDE SEQUENCE</scope>
    <source>
        <strain evidence="1">NIES-3780</strain>
    </source>
</reference>
<comment type="caution">
    <text evidence="1">The sequence shown here is derived from an EMBL/GenBank/DDBJ whole genome shotgun (WGS) entry which is preliminary data.</text>
</comment>
<organism evidence="1 2">
    <name type="scientific">Volvox africanus</name>
    <dbReference type="NCBI Taxonomy" id="51714"/>
    <lineage>
        <taxon>Eukaryota</taxon>
        <taxon>Viridiplantae</taxon>
        <taxon>Chlorophyta</taxon>
        <taxon>core chlorophytes</taxon>
        <taxon>Chlorophyceae</taxon>
        <taxon>CS clade</taxon>
        <taxon>Chlamydomonadales</taxon>
        <taxon>Volvocaceae</taxon>
        <taxon>Volvox</taxon>
    </lineage>
</organism>